<dbReference type="AlphaFoldDB" id="A0A942T0L3"/>
<dbReference type="PROSITE" id="PS51679">
    <property type="entry name" value="SAM_MT_C5"/>
    <property type="match status" value="1"/>
</dbReference>
<dbReference type="GO" id="GO:0003677">
    <property type="term" value="F:DNA binding"/>
    <property type="evidence" value="ECO:0007669"/>
    <property type="project" value="TreeGrafter"/>
</dbReference>
<dbReference type="Gene3D" id="3.90.120.10">
    <property type="entry name" value="DNA Methylase, subunit A, domain 2"/>
    <property type="match status" value="1"/>
</dbReference>
<dbReference type="PROSITE" id="PS00094">
    <property type="entry name" value="C5_MTASE_1"/>
    <property type="match status" value="1"/>
</dbReference>
<dbReference type="InterPro" id="IPR018117">
    <property type="entry name" value="C5_DNA_meth_AS"/>
</dbReference>
<organism evidence="8">
    <name type="scientific">Neobacillus citreus</name>
    <dbReference type="NCBI Taxonomy" id="2833578"/>
    <lineage>
        <taxon>Bacteria</taxon>
        <taxon>Bacillati</taxon>
        <taxon>Bacillota</taxon>
        <taxon>Bacilli</taxon>
        <taxon>Bacillales</taxon>
        <taxon>Bacillaceae</taxon>
        <taxon>Neobacillus</taxon>
    </lineage>
</organism>
<dbReference type="InterPro" id="IPR029063">
    <property type="entry name" value="SAM-dependent_MTases_sf"/>
</dbReference>
<dbReference type="Gene3D" id="3.40.50.150">
    <property type="entry name" value="Vaccinia Virus protein VP39"/>
    <property type="match status" value="1"/>
</dbReference>
<evidence type="ECO:0000256" key="3">
    <source>
        <dbReference type="ARBA" id="ARBA00022679"/>
    </source>
</evidence>
<evidence type="ECO:0000256" key="2">
    <source>
        <dbReference type="ARBA" id="ARBA00022603"/>
    </source>
</evidence>
<keyword evidence="4 6" id="KW-0949">S-adenosyl-L-methionine</keyword>
<comment type="similarity">
    <text evidence="6">Belongs to the class I-like SAM-binding methyltransferase superfamily. C5-methyltransferase family.</text>
</comment>
<evidence type="ECO:0000313" key="8">
    <source>
        <dbReference type="EMBL" id="MBS4183769.1"/>
    </source>
</evidence>
<keyword evidence="2 6" id="KW-0489">Methyltransferase</keyword>
<dbReference type="SUPFAM" id="SSF53335">
    <property type="entry name" value="S-adenosyl-L-methionine-dependent methyltransferases"/>
    <property type="match status" value="1"/>
</dbReference>
<dbReference type="PANTHER" id="PTHR10629:SF52">
    <property type="entry name" value="DNA (CYTOSINE-5)-METHYLTRANSFERASE 1"/>
    <property type="match status" value="1"/>
</dbReference>
<accession>A0A942T0L3</accession>
<dbReference type="GO" id="GO:0009307">
    <property type="term" value="P:DNA restriction-modification system"/>
    <property type="evidence" value="ECO:0007669"/>
    <property type="project" value="UniProtKB-KW"/>
</dbReference>
<proteinExistence type="inferred from homology"/>
<dbReference type="GO" id="GO:0032259">
    <property type="term" value="P:methylation"/>
    <property type="evidence" value="ECO:0007669"/>
    <property type="project" value="UniProtKB-KW"/>
</dbReference>
<dbReference type="GO" id="GO:0044027">
    <property type="term" value="P:negative regulation of gene expression via chromosomal CpG island methylation"/>
    <property type="evidence" value="ECO:0007669"/>
    <property type="project" value="TreeGrafter"/>
</dbReference>
<evidence type="ECO:0000256" key="4">
    <source>
        <dbReference type="ARBA" id="ARBA00022691"/>
    </source>
</evidence>
<dbReference type="EC" id="2.1.1.37" evidence="1"/>
<comment type="caution">
    <text evidence="8">The sequence shown here is derived from an EMBL/GenBank/DDBJ whole genome shotgun (WGS) entry which is preliminary data.</text>
</comment>
<dbReference type="PROSITE" id="PS00095">
    <property type="entry name" value="C5_MTASE_2"/>
    <property type="match status" value="1"/>
</dbReference>
<evidence type="ECO:0000256" key="7">
    <source>
        <dbReference type="SAM" id="MobiDB-lite"/>
    </source>
</evidence>
<feature type="region of interest" description="Disordered" evidence="7">
    <location>
        <begin position="214"/>
        <end position="243"/>
    </location>
</feature>
<dbReference type="PANTHER" id="PTHR10629">
    <property type="entry name" value="CYTOSINE-SPECIFIC METHYLTRANSFERASE"/>
    <property type="match status" value="1"/>
</dbReference>
<gene>
    <name evidence="8" type="ORF">KHB02_20460</name>
</gene>
<dbReference type="PRINTS" id="PR00105">
    <property type="entry name" value="C5METTRFRASE"/>
</dbReference>
<evidence type="ECO:0000256" key="1">
    <source>
        <dbReference type="ARBA" id="ARBA00011975"/>
    </source>
</evidence>
<dbReference type="InterPro" id="IPR001525">
    <property type="entry name" value="C5_MeTfrase"/>
</dbReference>
<dbReference type="EMBL" id="JAGYPE010000003">
    <property type="protein sequence ID" value="MBS4183769.1"/>
    <property type="molecule type" value="Genomic_DNA"/>
</dbReference>
<keyword evidence="5" id="KW-0680">Restriction system</keyword>
<dbReference type="InterPro" id="IPR050390">
    <property type="entry name" value="C5-Methyltransferase"/>
</dbReference>
<evidence type="ECO:0000256" key="5">
    <source>
        <dbReference type="ARBA" id="ARBA00022747"/>
    </source>
</evidence>
<dbReference type="InterPro" id="IPR031303">
    <property type="entry name" value="C5_meth_CS"/>
</dbReference>
<dbReference type="Pfam" id="PF00145">
    <property type="entry name" value="DNA_methylase"/>
    <property type="match status" value="2"/>
</dbReference>
<name>A0A942T0L3_9BACI</name>
<sequence length="510" mass="55768">MTSQGHRRAHITVLDLFAGCGGLTEGFHQYRPEGVANPVFRSVGAVEWEPAAAASYAANFGAGSSRLGDHEAPEIVCRTIVGWEPQWKPGEIDVVVGGPPCQGFSGLNRQKVGPERNMLWEEFIRVVVALQPKVFVIENVDRFLRSSEFVDLKNRIGGADLTNYRLVDPGSKPGEAELDRDKRYLLNSANYGAAQVRRRAIVIGVRTDAGLPTTALRYPKPTHSRELGGGASTLGDPDGSPGSLATQSAWVTVDQLFEESAQKPIGGDLPAAPKSRIPGMKGNFVGPFLTTDLHIGRRPEPISMWRYKAIPRGGNRKNLRGRYVCRFDDGSDLILEKVGDYRYDGGGLKVLGAHNVVVGGTVTERQVTVRSALSVTDDKRSVGGRSKSEMFHVVLSEGDVHRNAIVEYLSTVAWDLHDTGSGDVMGRLRSGAPAVTVRTEFFKPEKGRYLHPTEDRPITHFEAARLQGFPDDFKWYGSKLEIAKQIGNAVPIPLGRKIAESIYQYLRGAV</sequence>
<evidence type="ECO:0000256" key="6">
    <source>
        <dbReference type="PROSITE-ProRule" id="PRU01016"/>
    </source>
</evidence>
<reference evidence="8" key="1">
    <citation type="submission" date="2021-05" db="EMBL/GenBank/DDBJ databases">
        <title>Novel Bacillus species.</title>
        <authorList>
            <person name="Liu G."/>
        </authorList>
    </citation>
    <scope>NUCLEOTIDE SEQUENCE</scope>
    <source>
        <strain evidence="8">FJAT-50051</strain>
    </source>
</reference>
<feature type="active site" evidence="6">
    <location>
        <position position="101"/>
    </location>
</feature>
<dbReference type="GO" id="GO:0003886">
    <property type="term" value="F:DNA (cytosine-5-)-methyltransferase activity"/>
    <property type="evidence" value="ECO:0007669"/>
    <property type="project" value="UniProtKB-EC"/>
</dbReference>
<keyword evidence="3 6" id="KW-0808">Transferase</keyword>
<protein>
    <recommendedName>
        <fullName evidence="1">DNA (cytosine-5-)-methyltransferase</fullName>
        <ecNumber evidence="1">2.1.1.37</ecNumber>
    </recommendedName>
</protein>